<dbReference type="Proteomes" id="UP000486903">
    <property type="component" value="Unassembled WGS sequence"/>
</dbReference>
<dbReference type="EMBL" id="SXFB01000001">
    <property type="protein sequence ID" value="NFV24924.1"/>
    <property type="molecule type" value="Genomic_DNA"/>
</dbReference>
<evidence type="ECO:0000313" key="1">
    <source>
        <dbReference type="EMBL" id="NFV24924.1"/>
    </source>
</evidence>
<name>A0A6B4JKL9_CLOBO</name>
<sequence>MADTSQVKKDIRDIVKRLGQEFNKEFYEGSIIENKECRKIQGLSSDNEICILLNQSTVTVLKRYDKINNRIENLMYLRY</sequence>
<accession>A0A6B4JKL9</accession>
<proteinExistence type="predicted"/>
<organism evidence="1 2">
    <name type="scientific">Clostridium botulinum</name>
    <dbReference type="NCBI Taxonomy" id="1491"/>
    <lineage>
        <taxon>Bacteria</taxon>
        <taxon>Bacillati</taxon>
        <taxon>Bacillota</taxon>
        <taxon>Clostridia</taxon>
        <taxon>Eubacteriales</taxon>
        <taxon>Clostridiaceae</taxon>
        <taxon>Clostridium</taxon>
    </lineage>
</organism>
<evidence type="ECO:0000313" key="2">
    <source>
        <dbReference type="Proteomes" id="UP000486903"/>
    </source>
</evidence>
<reference evidence="1 2" key="1">
    <citation type="submission" date="2019-04" db="EMBL/GenBank/DDBJ databases">
        <title>Genome sequencing of Clostridium botulinum Groups I-IV and Clostridium butyricum.</title>
        <authorList>
            <person name="Brunt J."/>
            <person name="Van Vliet A.H.M."/>
            <person name="Stringer S.C."/>
            <person name="Carter A.T."/>
            <person name="Peck M.W."/>
        </authorList>
    </citation>
    <scope>NUCLEOTIDE SEQUENCE [LARGE SCALE GENOMIC DNA]</scope>
    <source>
        <strain evidence="1 2">BL81</strain>
    </source>
</reference>
<dbReference type="RefSeq" id="WP_003373976.1">
    <property type="nucleotide sequence ID" value="NZ_JACBBA010000001.1"/>
</dbReference>
<dbReference type="AlphaFoldDB" id="A0A6B4JKL9"/>
<protein>
    <submittedName>
        <fullName evidence="1">Uncharacterized protein</fullName>
    </submittedName>
</protein>
<comment type="caution">
    <text evidence="1">The sequence shown here is derived from an EMBL/GenBank/DDBJ whole genome shotgun (WGS) entry which is preliminary data.</text>
</comment>
<gene>
    <name evidence="1" type="ORF">FDG31_01825</name>
</gene>